<dbReference type="Gene3D" id="3.30.160.360">
    <property type="match status" value="1"/>
</dbReference>
<dbReference type="Pfam" id="PF02928">
    <property type="entry name" value="zf-C5HC2"/>
    <property type="match status" value="1"/>
</dbReference>
<dbReference type="Pfam" id="PF02375">
    <property type="entry name" value="JmjN"/>
    <property type="match status" value="1"/>
</dbReference>
<accession>A0A2I0AN66</accession>
<dbReference type="EC" id="1.14.11.-" evidence="14"/>
<dbReference type="GO" id="GO:0000785">
    <property type="term" value="C:chromatin"/>
    <property type="evidence" value="ECO:0007669"/>
    <property type="project" value="TreeGrafter"/>
</dbReference>
<keyword evidence="3" id="KW-0479">Metal-binding</keyword>
<keyword evidence="7" id="KW-0408">Iron</keyword>
<dbReference type="PROSITE" id="PS51543">
    <property type="entry name" value="FYRC"/>
    <property type="match status" value="1"/>
</dbReference>
<dbReference type="SMART" id="SM00545">
    <property type="entry name" value="JmjN"/>
    <property type="match status" value="1"/>
</dbReference>
<dbReference type="FunFam" id="3.30.160.360:FF:000005">
    <property type="entry name" value="Putative lysine-specific demethylase JMJ16"/>
    <property type="match status" value="1"/>
</dbReference>
<gene>
    <name evidence="14" type="primary">JMJ14</name>
    <name evidence="14" type="ORF">AXF42_Ash002316</name>
</gene>
<evidence type="ECO:0000256" key="3">
    <source>
        <dbReference type="ARBA" id="ARBA00022723"/>
    </source>
</evidence>
<protein>
    <submittedName>
        <fullName evidence="14">Putative lysine-specific demethylase JMJ14</fullName>
        <ecNumber evidence="14">1.14.11.-</ecNumber>
    </submittedName>
</protein>
<dbReference type="InterPro" id="IPR003349">
    <property type="entry name" value="JmjN"/>
</dbReference>
<keyword evidence="15" id="KW-1185">Reference proteome</keyword>
<dbReference type="EMBL" id="KZ451969">
    <property type="protein sequence ID" value="PKA57012.1"/>
    <property type="molecule type" value="Genomic_DNA"/>
</dbReference>
<organism evidence="14 15">
    <name type="scientific">Apostasia shenzhenica</name>
    <dbReference type="NCBI Taxonomy" id="1088818"/>
    <lineage>
        <taxon>Eukaryota</taxon>
        <taxon>Viridiplantae</taxon>
        <taxon>Streptophyta</taxon>
        <taxon>Embryophyta</taxon>
        <taxon>Tracheophyta</taxon>
        <taxon>Spermatophyta</taxon>
        <taxon>Magnoliopsida</taxon>
        <taxon>Liliopsida</taxon>
        <taxon>Asparagales</taxon>
        <taxon>Orchidaceae</taxon>
        <taxon>Apostasioideae</taxon>
        <taxon>Apostasia</taxon>
    </lineage>
</organism>
<evidence type="ECO:0000256" key="8">
    <source>
        <dbReference type="ARBA" id="ARBA00023015"/>
    </source>
</evidence>
<feature type="domain" description="JmjN" evidence="12">
    <location>
        <begin position="135"/>
        <end position="176"/>
    </location>
</feature>
<dbReference type="GO" id="GO:0046872">
    <property type="term" value="F:metal ion binding"/>
    <property type="evidence" value="ECO:0007669"/>
    <property type="project" value="UniProtKB-KW"/>
</dbReference>
<evidence type="ECO:0000256" key="7">
    <source>
        <dbReference type="ARBA" id="ARBA00023004"/>
    </source>
</evidence>
<dbReference type="AlphaFoldDB" id="A0A2I0AN66"/>
<sequence length="1158" mass="130667">MATKCAASNSRTLNQEVILHNVASEFRKDPDDAAVSSGHLMEDIVTPPVQINGDFGGTSVLGFKRSLRQRSGIDYCVFEYSSEEELDLEKPIKTRASKLSRQANDIRASSNNSENEEETARWCPKEARRPLIDDAPVFHPSEEEFRDTLGFIARIRLEAEKYGICRIVPPPSWKPPCPLKEKNMWELATFSTRIQQVDKLQNREPMRKRSRNRCQRKRKRRKRSRFGMTRRRNNSNASEANDCSSDTEEKFGFQSGSDFTLQSFQKYADDFKEQHFNMKDAKDEVGMRWGPSVEEIEGEYWRIVENPSEEIEVLYGADLETGIFGSGFPKEMSGTGKEIDPHVFSGWNLNKFSRLPGSVLSFESGDISGVLVPWLYIGMCFSSFCWHVEDHHLYSLNYMHWGDPKIWYGVPGSAAVKLEMAMKKHLPELFQEQPHLLNELVTQLSPSVLKSEGVPVYRAIQKSGEFVLTFPRAYHSGFNCGFNCAEAVNVAPMDWLPHGQCAVELYREQRRKTSISHDKLLLGAAREAIRALWEFLFLGVSKPNNLKWQSVCGKDGILTMAISARAAMEAVRRESYCNSSKARKMDNEFDCSNERECFSCYYDLYLSAASCECSPDRYACLIHANLICSCDLDKRYVLFRYSMKDLNTLVEALEGDLSALRHWGSSNLGLVLPLKVAEGEDSKFLKPRSEFSSKELMEQGLSSSVCDLSEQIKFQSDCALLVDETTLQKPETSPMPHVKDELESRNLNSVALQHTKLVRNGTFSKNNVNFVADNKSKDEINWSLDLNEQNNEHDCITSSIKEEQSLLMYNGDLVACKAQKEHDSMTATNAPLRSNPDSGSPSLCNSSDVSPSNSFLSRQASEPSSSKGTESVYPSKAKVFGIDLQLHQPPLGANSDSESNRPLSNQSLLCTALQPPSLARESYPISSKYFVELLHFGSAMFGKQWCNVKAIFPKGFRSRVKYLNVLNPTTTCSYISEVLDAGLIGPLFKVIVENSPEDTFMHSSPSQCWDLVRERLNQEIIKQRSFGNQDLPPLQAPGSIDGFEMFGFMLPSIIQAIESLDPLHRCTEYWASKSNSLAAVESKQSSSENRRKLFGVEITEDDSTLDEEVGQVLGSLFRRSSNKELQMVHRVLRSGSESDCWKAAYRALQNEIEKNVNK</sequence>
<dbReference type="PANTHER" id="PTHR10694">
    <property type="entry name" value="LYSINE-SPECIFIC DEMETHYLASE"/>
    <property type="match status" value="1"/>
</dbReference>
<evidence type="ECO:0000259" key="12">
    <source>
        <dbReference type="PROSITE" id="PS51183"/>
    </source>
</evidence>
<feature type="compositionally biased region" description="Polar residues" evidence="11">
    <location>
        <begin position="825"/>
        <end position="869"/>
    </location>
</feature>
<evidence type="ECO:0000256" key="10">
    <source>
        <dbReference type="ARBA" id="ARBA00023242"/>
    </source>
</evidence>
<dbReference type="GO" id="GO:0034647">
    <property type="term" value="F:histone H3K4me/H3K4me2/H3K4me3 demethylase activity"/>
    <property type="evidence" value="ECO:0007669"/>
    <property type="project" value="TreeGrafter"/>
</dbReference>
<evidence type="ECO:0000313" key="15">
    <source>
        <dbReference type="Proteomes" id="UP000236161"/>
    </source>
</evidence>
<feature type="region of interest" description="Disordered" evidence="11">
    <location>
        <begin position="825"/>
        <end position="872"/>
    </location>
</feature>
<dbReference type="InterPro" id="IPR004198">
    <property type="entry name" value="Znf_C5HC2"/>
</dbReference>
<evidence type="ECO:0000256" key="6">
    <source>
        <dbReference type="ARBA" id="ARBA00023002"/>
    </source>
</evidence>
<dbReference type="SMART" id="SM00542">
    <property type="entry name" value="FYRC"/>
    <property type="match status" value="1"/>
</dbReference>
<keyword evidence="14" id="KW-0489">Methyltransferase</keyword>
<dbReference type="GO" id="GO:0008168">
    <property type="term" value="F:methyltransferase activity"/>
    <property type="evidence" value="ECO:0007669"/>
    <property type="project" value="UniProtKB-KW"/>
</dbReference>
<dbReference type="InterPro" id="IPR003347">
    <property type="entry name" value="JmjC_dom"/>
</dbReference>
<dbReference type="InterPro" id="IPR003888">
    <property type="entry name" value="FYrich_N"/>
</dbReference>
<comment type="subcellular location">
    <subcellularLocation>
        <location evidence="2">Nucleus</location>
    </subcellularLocation>
</comment>
<evidence type="ECO:0000256" key="4">
    <source>
        <dbReference type="ARBA" id="ARBA00022853"/>
    </source>
</evidence>
<evidence type="ECO:0000256" key="9">
    <source>
        <dbReference type="ARBA" id="ARBA00023163"/>
    </source>
</evidence>
<reference evidence="14 15" key="1">
    <citation type="journal article" date="2017" name="Nature">
        <title>The Apostasia genome and the evolution of orchids.</title>
        <authorList>
            <person name="Zhang G.Q."/>
            <person name="Liu K.W."/>
            <person name="Li Z."/>
            <person name="Lohaus R."/>
            <person name="Hsiao Y.Y."/>
            <person name="Niu S.C."/>
            <person name="Wang J.Y."/>
            <person name="Lin Y.C."/>
            <person name="Xu Q."/>
            <person name="Chen L.J."/>
            <person name="Yoshida K."/>
            <person name="Fujiwara S."/>
            <person name="Wang Z.W."/>
            <person name="Zhang Y.Q."/>
            <person name="Mitsuda N."/>
            <person name="Wang M."/>
            <person name="Liu G.H."/>
            <person name="Pecoraro L."/>
            <person name="Huang H.X."/>
            <person name="Xiao X.J."/>
            <person name="Lin M."/>
            <person name="Wu X.Y."/>
            <person name="Wu W.L."/>
            <person name="Chen Y.Y."/>
            <person name="Chang S.B."/>
            <person name="Sakamoto S."/>
            <person name="Ohme-Takagi M."/>
            <person name="Yagi M."/>
            <person name="Zeng S.J."/>
            <person name="Shen C.Y."/>
            <person name="Yeh C.M."/>
            <person name="Luo Y.B."/>
            <person name="Tsai W.C."/>
            <person name="Van de Peer Y."/>
            <person name="Liu Z.J."/>
        </authorList>
    </citation>
    <scope>NUCLEOTIDE SEQUENCE [LARGE SCALE GENOMIC DNA]</scope>
    <source>
        <strain evidence="15">cv. Shenzhen</strain>
        <tissue evidence="14">Stem</tissue>
    </source>
</reference>
<dbReference type="PROSITE" id="PS51184">
    <property type="entry name" value="JMJC"/>
    <property type="match status" value="1"/>
</dbReference>
<keyword evidence="10" id="KW-0539">Nucleus</keyword>
<evidence type="ECO:0000256" key="11">
    <source>
        <dbReference type="SAM" id="MobiDB-lite"/>
    </source>
</evidence>
<name>A0A2I0AN66_9ASPA</name>
<keyword evidence="4" id="KW-0156">Chromatin regulator</keyword>
<proteinExistence type="predicted"/>
<dbReference type="GO" id="GO:0005634">
    <property type="term" value="C:nucleus"/>
    <property type="evidence" value="ECO:0007669"/>
    <property type="project" value="UniProtKB-SubCell"/>
</dbReference>
<dbReference type="GO" id="GO:0032259">
    <property type="term" value="P:methylation"/>
    <property type="evidence" value="ECO:0007669"/>
    <property type="project" value="UniProtKB-KW"/>
</dbReference>
<evidence type="ECO:0000256" key="1">
    <source>
        <dbReference type="ARBA" id="ARBA00001954"/>
    </source>
</evidence>
<feature type="region of interest" description="Disordered" evidence="11">
    <location>
        <begin position="99"/>
        <end position="122"/>
    </location>
</feature>
<dbReference type="OrthoDB" id="1678912at2759"/>
<dbReference type="Proteomes" id="UP000236161">
    <property type="component" value="Unassembled WGS sequence"/>
</dbReference>
<evidence type="ECO:0000259" key="13">
    <source>
        <dbReference type="PROSITE" id="PS51184"/>
    </source>
</evidence>
<comment type="cofactor">
    <cofactor evidence="1">
        <name>Fe(2+)</name>
        <dbReference type="ChEBI" id="CHEBI:29033"/>
    </cofactor>
</comment>
<feature type="compositionally biased region" description="Basic residues" evidence="11">
    <location>
        <begin position="208"/>
        <end position="233"/>
    </location>
</feature>
<dbReference type="GO" id="GO:0045814">
    <property type="term" value="P:negative regulation of gene expression, epigenetic"/>
    <property type="evidence" value="ECO:0007669"/>
    <property type="project" value="UniProtKB-ARBA"/>
</dbReference>
<feature type="region of interest" description="Disordered" evidence="11">
    <location>
        <begin position="196"/>
        <end position="249"/>
    </location>
</feature>
<dbReference type="Gene3D" id="2.60.120.650">
    <property type="entry name" value="Cupin"/>
    <property type="match status" value="1"/>
</dbReference>
<keyword evidence="14" id="KW-0808">Transferase</keyword>
<dbReference type="SMART" id="SM00541">
    <property type="entry name" value="FYRN"/>
    <property type="match status" value="1"/>
</dbReference>
<evidence type="ECO:0000256" key="5">
    <source>
        <dbReference type="ARBA" id="ARBA00022964"/>
    </source>
</evidence>
<dbReference type="SMART" id="SM00558">
    <property type="entry name" value="JmjC"/>
    <property type="match status" value="1"/>
</dbReference>
<keyword evidence="5" id="KW-0223">Dioxygenase</keyword>
<dbReference type="PROSITE" id="PS51183">
    <property type="entry name" value="JMJN"/>
    <property type="match status" value="1"/>
</dbReference>
<evidence type="ECO:0000313" key="14">
    <source>
        <dbReference type="EMBL" id="PKA57012.1"/>
    </source>
</evidence>
<evidence type="ECO:0000256" key="2">
    <source>
        <dbReference type="ARBA" id="ARBA00004123"/>
    </source>
</evidence>
<dbReference type="SUPFAM" id="SSF51197">
    <property type="entry name" value="Clavaminate synthase-like"/>
    <property type="match status" value="1"/>
</dbReference>
<dbReference type="Pfam" id="PF05964">
    <property type="entry name" value="FYRN"/>
    <property type="match status" value="1"/>
</dbReference>
<feature type="domain" description="JmjC" evidence="13">
    <location>
        <begin position="344"/>
        <end position="507"/>
    </location>
</feature>
<keyword evidence="8" id="KW-0805">Transcription regulation</keyword>
<dbReference type="Pfam" id="PF05965">
    <property type="entry name" value="FYRC"/>
    <property type="match status" value="1"/>
</dbReference>
<dbReference type="InterPro" id="IPR003889">
    <property type="entry name" value="FYrich_C"/>
</dbReference>
<dbReference type="STRING" id="1088818.A0A2I0AN66"/>
<dbReference type="Pfam" id="PF02373">
    <property type="entry name" value="JmjC"/>
    <property type="match status" value="1"/>
</dbReference>
<keyword evidence="9" id="KW-0804">Transcription</keyword>
<keyword evidence="6 14" id="KW-0560">Oxidoreductase</keyword>
<dbReference type="PANTHER" id="PTHR10694:SF105">
    <property type="entry name" value="LYSINE-SPECIFIC DEMETHYLASE JMJ14"/>
    <property type="match status" value="1"/>
</dbReference>
<dbReference type="PROSITE" id="PS51542">
    <property type="entry name" value="FYRN"/>
    <property type="match status" value="1"/>
</dbReference>